<dbReference type="PRINTS" id="PR00206">
    <property type="entry name" value="CONNEXIN"/>
</dbReference>
<dbReference type="Pfam" id="PF00029">
    <property type="entry name" value="Connexin"/>
    <property type="match status" value="1"/>
</dbReference>
<dbReference type="PANTHER" id="PTHR11984">
    <property type="entry name" value="CONNEXIN"/>
    <property type="match status" value="1"/>
</dbReference>
<comment type="similarity">
    <text evidence="9">Belongs to the connexin family.</text>
</comment>
<dbReference type="InterPro" id="IPR019570">
    <property type="entry name" value="Connexin_CCC"/>
</dbReference>
<keyword evidence="15" id="KW-1185">Reference proteome</keyword>
<feature type="region of interest" description="Disordered" evidence="10">
    <location>
        <begin position="266"/>
        <end position="324"/>
    </location>
</feature>
<dbReference type="STRING" id="409849.ENSPMGP00000026326"/>
<organism evidence="14 15">
    <name type="scientific">Periophthalmus magnuspinnatus</name>
    <dbReference type="NCBI Taxonomy" id="409849"/>
    <lineage>
        <taxon>Eukaryota</taxon>
        <taxon>Metazoa</taxon>
        <taxon>Chordata</taxon>
        <taxon>Craniata</taxon>
        <taxon>Vertebrata</taxon>
        <taxon>Euteleostomi</taxon>
        <taxon>Actinopterygii</taxon>
        <taxon>Neopterygii</taxon>
        <taxon>Teleostei</taxon>
        <taxon>Neoteleostei</taxon>
        <taxon>Acanthomorphata</taxon>
        <taxon>Gobiaria</taxon>
        <taxon>Gobiiformes</taxon>
        <taxon>Gobioidei</taxon>
        <taxon>Gobiidae</taxon>
        <taxon>Oxudercinae</taxon>
        <taxon>Periophthalmus</taxon>
    </lineage>
</organism>
<dbReference type="SMART" id="SM01089">
    <property type="entry name" value="Connexin_CCC"/>
    <property type="match status" value="1"/>
</dbReference>
<keyword evidence="3" id="KW-1003">Cell membrane</keyword>
<dbReference type="Ensembl" id="ENSPMGT00000028038.1">
    <property type="protein sequence ID" value="ENSPMGP00000026326.1"/>
    <property type="gene ID" value="ENSPMGG00000021234.1"/>
</dbReference>
<dbReference type="InterPro" id="IPR017990">
    <property type="entry name" value="Connexin_CS"/>
</dbReference>
<keyword evidence="8 11" id="KW-0472">Membrane</keyword>
<dbReference type="PANTHER" id="PTHR11984:SF3">
    <property type="entry name" value="GAP JUNCTION DELTA-4 PROTEIN"/>
    <property type="match status" value="1"/>
</dbReference>
<dbReference type="InterPro" id="IPR013092">
    <property type="entry name" value="Connexin_N"/>
</dbReference>
<reference evidence="14" key="1">
    <citation type="submission" date="2025-08" db="UniProtKB">
        <authorList>
            <consortium name="Ensembl"/>
        </authorList>
    </citation>
    <scope>IDENTIFICATION</scope>
</reference>
<evidence type="ECO:0000259" key="13">
    <source>
        <dbReference type="SMART" id="SM01089"/>
    </source>
</evidence>
<evidence type="ECO:0000256" key="3">
    <source>
        <dbReference type="ARBA" id="ARBA00022475"/>
    </source>
</evidence>
<feature type="domain" description="Connexin cysteine-rich" evidence="13">
    <location>
        <begin position="160"/>
        <end position="226"/>
    </location>
</feature>
<dbReference type="InterPro" id="IPR038359">
    <property type="entry name" value="Connexin_N_sf"/>
</dbReference>
<keyword evidence="6" id="KW-0965">Cell junction</keyword>
<dbReference type="GO" id="GO:0007267">
    <property type="term" value="P:cell-cell signaling"/>
    <property type="evidence" value="ECO:0007669"/>
    <property type="project" value="TreeGrafter"/>
</dbReference>
<dbReference type="Proteomes" id="UP000261520">
    <property type="component" value="Unplaced"/>
</dbReference>
<dbReference type="Gene3D" id="1.20.1440.80">
    <property type="entry name" value="Gap junction channel protein cysteine-rich domain"/>
    <property type="match status" value="1"/>
</dbReference>
<comment type="subcellular location">
    <subcellularLocation>
        <location evidence="1">Cell junction</location>
        <location evidence="1">Gap junction</location>
    </subcellularLocation>
    <subcellularLocation>
        <location evidence="2 9">Cell membrane</location>
        <topology evidence="2 9">Multi-pass membrane protein</topology>
    </subcellularLocation>
</comment>
<evidence type="ECO:0000256" key="4">
    <source>
        <dbReference type="ARBA" id="ARBA00022692"/>
    </source>
</evidence>
<name>A0A3B4BCR3_9GOBI</name>
<dbReference type="GO" id="GO:0005922">
    <property type="term" value="C:connexin complex"/>
    <property type="evidence" value="ECO:0007669"/>
    <property type="project" value="InterPro"/>
</dbReference>
<comment type="subunit">
    <text evidence="9">A connexon is composed of a hexamer of connexins.</text>
</comment>
<dbReference type="GO" id="GO:0005243">
    <property type="term" value="F:gap junction channel activity"/>
    <property type="evidence" value="ECO:0007669"/>
    <property type="project" value="TreeGrafter"/>
</dbReference>
<feature type="transmembrane region" description="Helical" evidence="11">
    <location>
        <begin position="147"/>
        <end position="171"/>
    </location>
</feature>
<evidence type="ECO:0000256" key="9">
    <source>
        <dbReference type="RuleBase" id="RU000630"/>
    </source>
</evidence>
<feature type="transmembrane region" description="Helical" evidence="11">
    <location>
        <begin position="81"/>
        <end position="100"/>
    </location>
</feature>
<evidence type="ECO:0000259" key="12">
    <source>
        <dbReference type="SMART" id="SM00037"/>
    </source>
</evidence>
<evidence type="ECO:0000256" key="2">
    <source>
        <dbReference type="ARBA" id="ARBA00004651"/>
    </source>
</evidence>
<feature type="domain" description="Connexin N-terminal" evidence="12">
    <location>
        <begin position="46"/>
        <end position="79"/>
    </location>
</feature>
<keyword evidence="5 9" id="KW-0303">Gap junction</keyword>
<keyword evidence="4 9" id="KW-0812">Transmembrane</keyword>
<evidence type="ECO:0000256" key="10">
    <source>
        <dbReference type="SAM" id="MobiDB-lite"/>
    </source>
</evidence>
<evidence type="ECO:0000256" key="11">
    <source>
        <dbReference type="SAM" id="Phobius"/>
    </source>
</evidence>
<evidence type="ECO:0000313" key="14">
    <source>
        <dbReference type="Ensembl" id="ENSPMGP00000026326.1"/>
    </source>
</evidence>
<sequence>MVNGHIALYIKWTTLYQLSHCHLSSKSWLLLMLGFRSLLVFLAGFSLFSDEQERFICNTIQPGCSNLCFNVFAPISILRLWLFHLILLLVPHLIFCTYLTHKVLSKPALIPLPPPLLHSERNSPLTLETSPSFHKSALREWTPPRFYCAYVSVVIFRMVLEAAFGVGQFFLFGLAFPKSFLCYEAPCTSGIECYISRPTEKSLMLNFMLAVAAFSIFLSFLDLVSSLKAMVGWRKRQENLLEELSKGEQSSVFTTSEDMDNLLTKRGSPNAKHANGEPHFPVDNHAPKPELSCPATASPFGSQSQLKPPLYPRPDRGAPTNVWI</sequence>
<dbReference type="AlphaFoldDB" id="A0A3B4BCR3"/>
<proteinExistence type="inferred from homology"/>
<feature type="transmembrane region" description="Helical" evidence="11">
    <location>
        <begin position="28"/>
        <end position="48"/>
    </location>
</feature>
<evidence type="ECO:0000256" key="8">
    <source>
        <dbReference type="ARBA" id="ARBA00023136"/>
    </source>
</evidence>
<evidence type="ECO:0000313" key="15">
    <source>
        <dbReference type="Proteomes" id="UP000261520"/>
    </source>
</evidence>
<accession>A0A3B4BCR3</accession>
<feature type="transmembrane region" description="Helical" evidence="11">
    <location>
        <begin position="207"/>
        <end position="227"/>
    </location>
</feature>
<evidence type="ECO:0000256" key="1">
    <source>
        <dbReference type="ARBA" id="ARBA00004610"/>
    </source>
</evidence>
<protein>
    <recommendedName>
        <fullName evidence="9">Gap junction protein</fullName>
    </recommendedName>
</protein>
<comment type="function">
    <text evidence="9">One gap junction consists of a cluster of closely packed pairs of transmembrane channels, the connexons, through which materials of low MW diffuse from one cell to a neighboring cell.</text>
</comment>
<evidence type="ECO:0000256" key="5">
    <source>
        <dbReference type="ARBA" id="ARBA00022868"/>
    </source>
</evidence>
<reference evidence="14" key="2">
    <citation type="submission" date="2025-09" db="UniProtKB">
        <authorList>
            <consortium name="Ensembl"/>
        </authorList>
    </citation>
    <scope>IDENTIFICATION</scope>
</reference>
<dbReference type="PROSITE" id="PS00408">
    <property type="entry name" value="CONNEXINS_2"/>
    <property type="match status" value="1"/>
</dbReference>
<evidence type="ECO:0000256" key="6">
    <source>
        <dbReference type="ARBA" id="ARBA00022949"/>
    </source>
</evidence>
<dbReference type="InterPro" id="IPR000500">
    <property type="entry name" value="Connexin"/>
</dbReference>
<keyword evidence="7 11" id="KW-1133">Transmembrane helix</keyword>
<dbReference type="SMART" id="SM00037">
    <property type="entry name" value="CNX"/>
    <property type="match status" value="1"/>
</dbReference>
<feature type="compositionally biased region" description="Basic and acidic residues" evidence="10">
    <location>
        <begin position="274"/>
        <end position="288"/>
    </location>
</feature>
<evidence type="ECO:0000256" key="7">
    <source>
        <dbReference type="ARBA" id="ARBA00022989"/>
    </source>
</evidence>